<keyword evidence="2" id="KW-0472">Membrane</keyword>
<keyword evidence="2" id="KW-1133">Transmembrane helix</keyword>
<reference evidence="3 4" key="2">
    <citation type="journal article" date="2012" name="Eukaryot. Cell">
        <title>Genome update of Botrytis cinerea strains B05.10 and T4.</title>
        <authorList>
            <person name="Staats M."/>
            <person name="van Kan J.A."/>
        </authorList>
    </citation>
    <scope>NUCLEOTIDE SEQUENCE [LARGE SCALE GENOMIC DNA]</scope>
    <source>
        <strain evidence="3 4">B05.10</strain>
    </source>
</reference>
<organism evidence="3 4">
    <name type="scientific">Botryotinia fuckeliana (strain B05.10)</name>
    <name type="common">Noble rot fungus</name>
    <name type="synonym">Botrytis cinerea</name>
    <dbReference type="NCBI Taxonomy" id="332648"/>
    <lineage>
        <taxon>Eukaryota</taxon>
        <taxon>Fungi</taxon>
        <taxon>Dikarya</taxon>
        <taxon>Ascomycota</taxon>
        <taxon>Pezizomycotina</taxon>
        <taxon>Leotiomycetes</taxon>
        <taxon>Helotiales</taxon>
        <taxon>Sclerotiniaceae</taxon>
        <taxon>Botrytis</taxon>
    </lineage>
</organism>
<keyword evidence="4" id="KW-1185">Reference proteome</keyword>
<dbReference type="GeneID" id="5437194"/>
<feature type="compositionally biased region" description="Basic and acidic residues" evidence="1">
    <location>
        <begin position="110"/>
        <end position="122"/>
    </location>
</feature>
<evidence type="ECO:0000313" key="4">
    <source>
        <dbReference type="Proteomes" id="UP000001798"/>
    </source>
</evidence>
<dbReference type="RefSeq" id="XP_024551653.1">
    <property type="nucleotide sequence ID" value="XM_024695857.1"/>
</dbReference>
<feature type="region of interest" description="Disordered" evidence="1">
    <location>
        <begin position="147"/>
        <end position="171"/>
    </location>
</feature>
<protein>
    <recommendedName>
        <fullName evidence="5">Modin protein</fullName>
    </recommendedName>
</protein>
<dbReference type="OrthoDB" id="5227693at2759"/>
<proteinExistence type="predicted"/>
<feature type="region of interest" description="Disordered" evidence="1">
    <location>
        <begin position="96"/>
        <end position="122"/>
    </location>
</feature>
<reference evidence="3 4" key="3">
    <citation type="journal article" date="2017" name="Mol. Plant Pathol.">
        <title>A gapless genome sequence of the fungus Botrytis cinerea.</title>
        <authorList>
            <person name="Van Kan J.A."/>
            <person name="Stassen J.H."/>
            <person name="Mosbach A."/>
            <person name="Van Der Lee T.A."/>
            <person name="Faino L."/>
            <person name="Farmer A.D."/>
            <person name="Papasotiriou D.G."/>
            <person name="Zhou S."/>
            <person name="Seidl M.F."/>
            <person name="Cottam E."/>
            <person name="Edel D."/>
            <person name="Hahn M."/>
            <person name="Schwartz D.C."/>
            <person name="Dietrich R.A."/>
            <person name="Widdison S."/>
            <person name="Scalliet G."/>
        </authorList>
    </citation>
    <scope>NUCLEOTIDE SEQUENCE [LARGE SCALE GENOMIC DNA]</scope>
    <source>
        <strain evidence="3 4">B05.10</strain>
    </source>
</reference>
<gene>
    <name evidence="3" type="ORF">BCIN_11g01680</name>
</gene>
<dbReference type="VEuPathDB" id="FungiDB:Bcin11g01680"/>
<dbReference type="AlphaFoldDB" id="A0A384JW81"/>
<sequence>MSTLDNLNQNVFGLVALIVAVIALLTTCLQVAQQYFSSAEGYRRCAESVMGLWSGGTHRQLRIREFRVEVVFEVPVIFVAPPSNQRGPIMNRPIHYIDGTPESYKNTKVRQPDDQEKKDRETIQRIHTADDERASWVTLLSSLQHEESESRKWDEETRSERPPSDGRKSIDAPKYELAVGLQVKTRSWDFVPASMTKPYATSAICHLVEMMAFLGMYWKVFDQIQWNLRAEGNGFILTSTSVHGLGVMVVFTVTGKSTFEQDRVIPSNDVKALCFGTVPNIFEEKEYLEKVDTESQSLELKFGSQDDVDMTLESLGCKPLILERYRKDHRHIFSVSFEIIGMLGKVTRIRGSNFKMIPNPTQDPWLKKAGSKPAWRVSKLMTIFQKKLCDIVEKESNIYGPSRPHPFTKVIERWQTILRSLNPGKEIDEYNLSIEMREMIHNAIDEETKYLLHGLRQKDVLQVVVAHLDKVTEILAQPKSSLNSIVSAQKEEPLLNEYFDKILPAVSAPVIDGEELSLSEKEKETEKEKEKRATIWVSLMFRMLCWLLLHDWNKDDRCGVPPDLKGSRMPVFIG</sequence>
<dbReference type="EMBL" id="CP009815">
    <property type="protein sequence ID" value="ATZ54845.1"/>
    <property type="molecule type" value="Genomic_DNA"/>
</dbReference>
<dbReference type="Proteomes" id="UP000001798">
    <property type="component" value="Chromosome 11"/>
</dbReference>
<keyword evidence="2" id="KW-0812">Transmembrane</keyword>
<accession>A0A384JW81</accession>
<dbReference type="KEGG" id="bfu:BCIN_11g01680"/>
<feature type="transmembrane region" description="Helical" evidence="2">
    <location>
        <begin position="12"/>
        <end position="32"/>
    </location>
</feature>
<evidence type="ECO:0000256" key="2">
    <source>
        <dbReference type="SAM" id="Phobius"/>
    </source>
</evidence>
<evidence type="ECO:0000256" key="1">
    <source>
        <dbReference type="SAM" id="MobiDB-lite"/>
    </source>
</evidence>
<evidence type="ECO:0000313" key="3">
    <source>
        <dbReference type="EMBL" id="ATZ54845.1"/>
    </source>
</evidence>
<evidence type="ECO:0008006" key="5">
    <source>
        <dbReference type="Google" id="ProtNLM"/>
    </source>
</evidence>
<reference evidence="3 4" key="1">
    <citation type="journal article" date="2011" name="PLoS Genet.">
        <title>Genomic analysis of the necrotrophic fungal pathogens Sclerotinia sclerotiorum and Botrytis cinerea.</title>
        <authorList>
            <person name="Amselem J."/>
            <person name="Cuomo C.A."/>
            <person name="van Kan J.A."/>
            <person name="Viaud M."/>
            <person name="Benito E.P."/>
            <person name="Couloux A."/>
            <person name="Coutinho P.M."/>
            <person name="de Vries R.P."/>
            <person name="Dyer P.S."/>
            <person name="Fillinger S."/>
            <person name="Fournier E."/>
            <person name="Gout L."/>
            <person name="Hahn M."/>
            <person name="Kohn L."/>
            <person name="Lapalu N."/>
            <person name="Plummer K.M."/>
            <person name="Pradier J.M."/>
            <person name="Quevillon E."/>
            <person name="Sharon A."/>
            <person name="Simon A."/>
            <person name="ten Have A."/>
            <person name="Tudzynski B."/>
            <person name="Tudzynski P."/>
            <person name="Wincker P."/>
            <person name="Andrew M."/>
            <person name="Anthouard V."/>
            <person name="Beever R.E."/>
            <person name="Beffa R."/>
            <person name="Benoit I."/>
            <person name="Bouzid O."/>
            <person name="Brault B."/>
            <person name="Chen Z."/>
            <person name="Choquer M."/>
            <person name="Collemare J."/>
            <person name="Cotton P."/>
            <person name="Danchin E.G."/>
            <person name="Da Silva C."/>
            <person name="Gautier A."/>
            <person name="Giraud C."/>
            <person name="Giraud T."/>
            <person name="Gonzalez C."/>
            <person name="Grossetete S."/>
            <person name="Guldener U."/>
            <person name="Henrissat B."/>
            <person name="Howlett B.J."/>
            <person name="Kodira C."/>
            <person name="Kretschmer M."/>
            <person name="Lappartient A."/>
            <person name="Leroch M."/>
            <person name="Levis C."/>
            <person name="Mauceli E."/>
            <person name="Neuveglise C."/>
            <person name="Oeser B."/>
            <person name="Pearson M."/>
            <person name="Poulain J."/>
            <person name="Poussereau N."/>
            <person name="Quesneville H."/>
            <person name="Rascle C."/>
            <person name="Schumacher J."/>
            <person name="Segurens B."/>
            <person name="Sexton A."/>
            <person name="Silva E."/>
            <person name="Sirven C."/>
            <person name="Soanes D.M."/>
            <person name="Talbot N.J."/>
            <person name="Templeton M."/>
            <person name="Yandava C."/>
            <person name="Yarden O."/>
            <person name="Zeng Q."/>
            <person name="Rollins J.A."/>
            <person name="Lebrun M.H."/>
            <person name="Dickman M."/>
        </authorList>
    </citation>
    <scope>NUCLEOTIDE SEQUENCE [LARGE SCALE GENOMIC DNA]</scope>
    <source>
        <strain evidence="3 4">B05.10</strain>
    </source>
</reference>
<name>A0A384JW81_BOTFB</name>